<proteinExistence type="predicted"/>
<evidence type="ECO:0000313" key="3">
    <source>
        <dbReference type="Proteomes" id="UP000244773"/>
    </source>
</evidence>
<reference evidence="2" key="1">
    <citation type="journal article" date="2018" name="Virology">
        <title>A giant virus infecting green algae encodes key fermentation genes.</title>
        <authorList>
            <person name="Schvarcz C.R."/>
            <person name="Steward G.F."/>
        </authorList>
    </citation>
    <scope>NUCLEOTIDE SEQUENCE [LARGE SCALE GENOMIC DNA]</scope>
</reference>
<protein>
    <submittedName>
        <fullName evidence="2">Uncharacterized protein</fullName>
    </submittedName>
</protein>
<dbReference type="EMBL" id="KY322437">
    <property type="protein sequence ID" value="AUF82551.1"/>
    <property type="molecule type" value="Genomic_DNA"/>
</dbReference>
<organism evidence="2">
    <name type="scientific">Tetraselmis virus 1</name>
    <dbReference type="NCBI Taxonomy" id="2060617"/>
    <lineage>
        <taxon>Viruses</taxon>
        <taxon>Varidnaviria</taxon>
        <taxon>Bamfordvirae</taxon>
        <taxon>Nucleocytoviricota</taxon>
        <taxon>Megaviricetes</taxon>
        <taxon>Imitervirales</taxon>
        <taxon>Allomimiviridae</taxon>
        <taxon>Oceanusvirus</taxon>
        <taxon>Oceanusvirus kaneohense</taxon>
    </lineage>
</organism>
<keyword evidence="3" id="KW-1185">Reference proteome</keyword>
<feature type="region of interest" description="Disordered" evidence="1">
    <location>
        <begin position="21"/>
        <end position="41"/>
    </location>
</feature>
<evidence type="ECO:0000256" key="1">
    <source>
        <dbReference type="SAM" id="MobiDB-lite"/>
    </source>
</evidence>
<feature type="compositionally biased region" description="Low complexity" evidence="1">
    <location>
        <begin position="21"/>
        <end position="34"/>
    </location>
</feature>
<gene>
    <name evidence="2" type="ORF">TetV_469</name>
</gene>
<dbReference type="Proteomes" id="UP000244773">
    <property type="component" value="Segment"/>
</dbReference>
<sequence>MRQTDKNVAITKDVNRDILSFINNKNNGESNNDSSSREHRE</sequence>
<evidence type="ECO:0000313" key="2">
    <source>
        <dbReference type="EMBL" id="AUF82551.1"/>
    </source>
</evidence>
<name>A0A2P0VNS9_9VIRU</name>
<accession>A0A2P0VNS9</accession>